<protein>
    <submittedName>
        <fullName evidence="1">Uncharacterized protein</fullName>
    </submittedName>
</protein>
<evidence type="ECO:0000313" key="1">
    <source>
        <dbReference type="EMBL" id="GHG13581.1"/>
    </source>
</evidence>
<accession>A0A919BU75</accession>
<organism evidence="1 2">
    <name type="scientific">Streptomyces filamentosus</name>
    <name type="common">Streptomyces roseosporus</name>
    <dbReference type="NCBI Taxonomy" id="67294"/>
    <lineage>
        <taxon>Bacteria</taxon>
        <taxon>Bacillati</taxon>
        <taxon>Actinomycetota</taxon>
        <taxon>Actinomycetes</taxon>
        <taxon>Kitasatosporales</taxon>
        <taxon>Streptomycetaceae</taxon>
        <taxon>Streptomyces</taxon>
    </lineage>
</organism>
<evidence type="ECO:0000313" key="2">
    <source>
        <dbReference type="Proteomes" id="UP000632849"/>
    </source>
</evidence>
<reference evidence="1" key="2">
    <citation type="submission" date="2020-09" db="EMBL/GenBank/DDBJ databases">
        <authorList>
            <person name="Sun Q."/>
            <person name="Ohkuma M."/>
        </authorList>
    </citation>
    <scope>NUCLEOTIDE SEQUENCE</scope>
    <source>
        <strain evidence="1">JCM 4122</strain>
    </source>
</reference>
<keyword evidence="2" id="KW-1185">Reference proteome</keyword>
<name>A0A919BU75_STRFL</name>
<proteinExistence type="predicted"/>
<dbReference type="Proteomes" id="UP000632849">
    <property type="component" value="Unassembled WGS sequence"/>
</dbReference>
<dbReference type="RefSeq" id="WP_373310272.1">
    <property type="nucleotide sequence ID" value="NZ_BNBE01000002.1"/>
</dbReference>
<gene>
    <name evidence="1" type="ORF">GCM10017667_54410</name>
</gene>
<sequence length="65" mass="6934">MTGHDLRTACPVITALAAAGTPCPRNAVTARSNRAKAGKDPAQWILPAPSARCRYATEWTATKLR</sequence>
<dbReference type="AlphaFoldDB" id="A0A919BU75"/>
<dbReference type="EMBL" id="BNBE01000002">
    <property type="protein sequence ID" value="GHG13581.1"/>
    <property type="molecule type" value="Genomic_DNA"/>
</dbReference>
<reference evidence="1" key="1">
    <citation type="journal article" date="2014" name="Int. J. Syst. Evol. Microbiol.">
        <title>Complete genome sequence of Corynebacterium casei LMG S-19264T (=DSM 44701T), isolated from a smear-ripened cheese.</title>
        <authorList>
            <consortium name="US DOE Joint Genome Institute (JGI-PGF)"/>
            <person name="Walter F."/>
            <person name="Albersmeier A."/>
            <person name="Kalinowski J."/>
            <person name="Ruckert C."/>
        </authorList>
    </citation>
    <scope>NUCLEOTIDE SEQUENCE</scope>
    <source>
        <strain evidence="1">JCM 4122</strain>
    </source>
</reference>
<comment type="caution">
    <text evidence="1">The sequence shown here is derived from an EMBL/GenBank/DDBJ whole genome shotgun (WGS) entry which is preliminary data.</text>
</comment>